<evidence type="ECO:0000256" key="7">
    <source>
        <dbReference type="ARBA" id="ARBA00022840"/>
    </source>
</evidence>
<dbReference type="Proteomes" id="UP000886059">
    <property type="component" value="Unassembled WGS sequence"/>
</dbReference>
<keyword evidence="6 11" id="KW-0418">Kinase</keyword>
<protein>
    <recommendedName>
        <fullName evidence="3">UMP kinase</fullName>
        <ecNumber evidence="3">2.7.4.22</ecNumber>
    </recommendedName>
    <alternativeName>
        <fullName evidence="9">Uridine monophosphate kinase</fullName>
    </alternativeName>
</protein>
<gene>
    <name evidence="11" type="ORF">ENL01_04545</name>
</gene>
<evidence type="ECO:0000256" key="2">
    <source>
        <dbReference type="ARBA" id="ARBA00007614"/>
    </source>
</evidence>
<dbReference type="GO" id="GO:0005524">
    <property type="term" value="F:ATP binding"/>
    <property type="evidence" value="ECO:0007669"/>
    <property type="project" value="UniProtKB-KW"/>
</dbReference>
<feature type="domain" description="Aspartate/glutamate/uridylate kinase" evidence="10">
    <location>
        <begin position="3"/>
        <end position="131"/>
    </location>
</feature>
<evidence type="ECO:0000256" key="4">
    <source>
        <dbReference type="ARBA" id="ARBA00022679"/>
    </source>
</evidence>
<dbReference type="EMBL" id="DRSK01000255">
    <property type="protein sequence ID" value="HHE08127.1"/>
    <property type="molecule type" value="Genomic_DNA"/>
</dbReference>
<dbReference type="Pfam" id="PF00696">
    <property type="entry name" value="AA_kinase"/>
    <property type="match status" value="1"/>
</dbReference>
<dbReference type="GO" id="GO:0005737">
    <property type="term" value="C:cytoplasm"/>
    <property type="evidence" value="ECO:0007669"/>
    <property type="project" value="InterPro"/>
</dbReference>
<accession>A0A7C5DIQ3</accession>
<evidence type="ECO:0000313" key="11">
    <source>
        <dbReference type="EMBL" id="HHE08127.1"/>
    </source>
</evidence>
<dbReference type="GO" id="GO:0033862">
    <property type="term" value="F:UMP kinase activity"/>
    <property type="evidence" value="ECO:0007669"/>
    <property type="project" value="UniProtKB-EC"/>
</dbReference>
<proteinExistence type="inferred from homology"/>
<comment type="caution">
    <text evidence="11">The sequence shown here is derived from an EMBL/GenBank/DDBJ whole genome shotgun (WGS) entry which is preliminary data.</text>
</comment>
<dbReference type="GO" id="GO:0044210">
    <property type="term" value="P:'de novo' CTP biosynthetic process"/>
    <property type="evidence" value="ECO:0007669"/>
    <property type="project" value="UniProtKB-UniPathway"/>
</dbReference>
<evidence type="ECO:0000256" key="5">
    <source>
        <dbReference type="ARBA" id="ARBA00022741"/>
    </source>
</evidence>
<reference evidence="11" key="1">
    <citation type="journal article" date="2020" name="mSystems">
        <title>Genome- and Community-Level Interaction Insights into Carbon Utilization and Element Cycling Functions of Hydrothermarchaeota in Hydrothermal Sediment.</title>
        <authorList>
            <person name="Zhou Z."/>
            <person name="Liu Y."/>
            <person name="Xu W."/>
            <person name="Pan J."/>
            <person name="Luo Z.H."/>
            <person name="Li M."/>
        </authorList>
    </citation>
    <scope>NUCLEOTIDE SEQUENCE [LARGE SCALE GENOMIC DNA]</scope>
    <source>
        <strain evidence="11">HyVt-628</strain>
    </source>
</reference>
<comment type="similarity">
    <text evidence="2">Belongs to the UMP kinase family.</text>
</comment>
<dbReference type="GO" id="GO:0006225">
    <property type="term" value="P:UDP biosynthetic process"/>
    <property type="evidence" value="ECO:0007669"/>
    <property type="project" value="TreeGrafter"/>
</dbReference>
<evidence type="ECO:0000256" key="1">
    <source>
        <dbReference type="ARBA" id="ARBA00004791"/>
    </source>
</evidence>
<dbReference type="Gene3D" id="3.40.1160.10">
    <property type="entry name" value="Acetylglutamate kinase-like"/>
    <property type="match status" value="1"/>
</dbReference>
<organism evidence="11">
    <name type="scientific">Chlorobaculum parvum</name>
    <dbReference type="NCBI Taxonomy" id="274539"/>
    <lineage>
        <taxon>Bacteria</taxon>
        <taxon>Pseudomonadati</taxon>
        <taxon>Chlorobiota</taxon>
        <taxon>Chlorobiia</taxon>
        <taxon>Chlorobiales</taxon>
        <taxon>Chlorobiaceae</taxon>
        <taxon>Chlorobaculum</taxon>
    </lineage>
</organism>
<dbReference type="InterPro" id="IPR036393">
    <property type="entry name" value="AceGlu_kinase-like_sf"/>
</dbReference>
<feature type="non-terminal residue" evidence="11">
    <location>
        <position position="1"/>
    </location>
</feature>
<evidence type="ECO:0000256" key="6">
    <source>
        <dbReference type="ARBA" id="ARBA00022777"/>
    </source>
</evidence>
<dbReference type="InterPro" id="IPR015963">
    <property type="entry name" value="Uridylate_kinase_bac"/>
</dbReference>
<dbReference type="AlphaFoldDB" id="A0A7C5DIQ3"/>
<dbReference type="SUPFAM" id="SSF53633">
    <property type="entry name" value="Carbamate kinase-like"/>
    <property type="match status" value="1"/>
</dbReference>
<name>A0A7C5DIQ3_9CHLB</name>
<dbReference type="UniPathway" id="UPA00159">
    <property type="reaction ID" value="UER00275"/>
</dbReference>
<dbReference type="PANTHER" id="PTHR42833:SF4">
    <property type="entry name" value="URIDYLATE KINASE PUMPKIN, CHLOROPLASTIC"/>
    <property type="match status" value="1"/>
</dbReference>
<keyword evidence="7" id="KW-0067">ATP-binding</keyword>
<sequence length="156" mass="17562">LALQDALERQGIHTRLLTAIKMEQIAESFIRRRAVRHLEKGRVVIFGAGTGNPYFTTDTAASLRAIEIEADVIIKGTRVEGVYDSDPEKNPDAEFYPRISYFDVIQKNLRVMDMTAITLCRENTLPIVVMNMNKKGNFTRLLKGELIGTLVHVGDE</sequence>
<evidence type="ECO:0000256" key="8">
    <source>
        <dbReference type="ARBA" id="ARBA00022975"/>
    </source>
</evidence>
<comment type="pathway">
    <text evidence="1">Pyrimidine metabolism; CTP biosynthesis via de novo pathway; UDP from UMP (UMPK route): step 1/1.</text>
</comment>
<dbReference type="CDD" id="cd04254">
    <property type="entry name" value="AAK_UMPK-PyrH-Ec"/>
    <property type="match status" value="1"/>
</dbReference>
<keyword evidence="5" id="KW-0547">Nucleotide-binding</keyword>
<keyword evidence="4" id="KW-0808">Transferase</keyword>
<evidence type="ECO:0000259" key="10">
    <source>
        <dbReference type="Pfam" id="PF00696"/>
    </source>
</evidence>
<dbReference type="PANTHER" id="PTHR42833">
    <property type="entry name" value="URIDYLATE KINASE"/>
    <property type="match status" value="1"/>
</dbReference>
<dbReference type="InterPro" id="IPR001048">
    <property type="entry name" value="Asp/Glu/Uridylate_kinase"/>
</dbReference>
<keyword evidence="8" id="KW-0665">Pyrimidine biosynthesis</keyword>
<dbReference type="EC" id="2.7.4.22" evidence="3"/>
<evidence type="ECO:0000256" key="9">
    <source>
        <dbReference type="ARBA" id="ARBA00032092"/>
    </source>
</evidence>
<evidence type="ECO:0000256" key="3">
    <source>
        <dbReference type="ARBA" id="ARBA00012899"/>
    </source>
</evidence>